<dbReference type="GO" id="GO:0042910">
    <property type="term" value="F:xenobiotic transmembrane transporter activity"/>
    <property type="evidence" value="ECO:0007669"/>
    <property type="project" value="InterPro"/>
</dbReference>
<accession>A0A834CZH8</accession>
<evidence type="ECO:0000256" key="5">
    <source>
        <dbReference type="ARBA" id="ARBA00023136"/>
    </source>
</evidence>
<feature type="transmembrane region" description="Helical" evidence="6">
    <location>
        <begin position="119"/>
        <end position="143"/>
    </location>
</feature>
<keyword evidence="4 6" id="KW-1133">Transmembrane helix</keyword>
<comment type="subcellular location">
    <subcellularLocation>
        <location evidence="1">Membrane</location>
        <topology evidence="1">Multi-pass membrane protein</topology>
    </subcellularLocation>
</comment>
<evidence type="ECO:0000313" key="8">
    <source>
        <dbReference type="Proteomes" id="UP000619265"/>
    </source>
</evidence>
<feature type="transmembrane region" description="Helical" evidence="6">
    <location>
        <begin position="407"/>
        <end position="431"/>
    </location>
</feature>
<proteinExistence type="inferred from homology"/>
<sequence>MVFCRRMVNIGEERLLGLEAQEQVGLKTRIWVESKLIWRIAFPSMLARVTSFGMYVVTQVFVGHVNELDLAAYAIVQSILARFLNGILLGMSSATETLCGQAFGAGQYHMMGIYLQRSWIVDSVTATILLPLFIFAAPIFKLLQEEDAITDASEAISLWFIPTLYSFVFGLTIQMFLQAQLKNMVIGWLSAGSFVIHVLLSWLFVNILNWGVSGAMGAFNIASWLVVIGEFIYVFGGWCPNSWKGFSTAAFKDIWPVVKLSVSSGVMLCLELWYNAILVLLAGYMKNATVSISAFSICLNISAWEFMICLGFLSAACVRVANEIGKGDSKAAIFSIKVILSTSVGLGLIFSILCFAFGNKISYLFTSDEEVAEAISSISTLLSLSILLNSIQPVLTGVAIGSGLQGIVALISIGCYYVIGIPIGLVLAYVVDLEVKGLWIGMLIGVLMQTLVLSFLIWRLNWKDQVEKASERLHRWLLDPSQESK</sequence>
<dbReference type="GO" id="GO:0015297">
    <property type="term" value="F:antiporter activity"/>
    <property type="evidence" value="ECO:0007669"/>
    <property type="project" value="InterPro"/>
</dbReference>
<comment type="similarity">
    <text evidence="2 6">Belongs to the multi antimicrobial extrusion (MATE) (TC 2.A.66.1) family.</text>
</comment>
<dbReference type="InterPro" id="IPR045069">
    <property type="entry name" value="MATE_euk"/>
</dbReference>
<dbReference type="NCBIfam" id="TIGR00797">
    <property type="entry name" value="matE"/>
    <property type="match status" value="1"/>
</dbReference>
<feature type="transmembrane region" description="Helical" evidence="6">
    <location>
        <begin position="217"/>
        <end position="239"/>
    </location>
</feature>
<name>A0A834CZH8_JUGRE</name>
<dbReference type="CDD" id="cd13132">
    <property type="entry name" value="MATE_eukaryotic"/>
    <property type="match status" value="1"/>
</dbReference>
<evidence type="ECO:0000256" key="1">
    <source>
        <dbReference type="ARBA" id="ARBA00004141"/>
    </source>
</evidence>
<protein>
    <recommendedName>
        <fullName evidence="6">Protein DETOXIFICATION</fullName>
    </recommendedName>
    <alternativeName>
        <fullName evidence="6">Multidrug and toxic compound extrusion protein</fullName>
    </alternativeName>
</protein>
<reference evidence="7" key="1">
    <citation type="submission" date="2015-10" db="EMBL/GenBank/DDBJ databases">
        <authorList>
            <person name="Martinez-Garcia P.J."/>
            <person name="Crepeau M.W."/>
            <person name="Puiu D."/>
            <person name="Gonzalez-Ibeas D."/>
            <person name="Whalen J."/>
            <person name="Stevens K."/>
            <person name="Paul R."/>
            <person name="Butterfield T."/>
            <person name="Britton M."/>
            <person name="Reagan R."/>
            <person name="Chakraborty S."/>
            <person name="Walawage S.L."/>
            <person name="Vasquez-Gross H.A."/>
            <person name="Cardeno C."/>
            <person name="Famula R."/>
            <person name="Pratt K."/>
            <person name="Kuruganti S."/>
            <person name="Aradhya M.K."/>
            <person name="Leslie C.A."/>
            <person name="Dandekar A.M."/>
            <person name="Salzberg S.L."/>
            <person name="Wegrzyn J.L."/>
            <person name="Langley C.H."/>
            <person name="Neale D.B."/>
        </authorList>
    </citation>
    <scope>NUCLEOTIDE SEQUENCE</scope>
    <source>
        <tissue evidence="7">Leaves</tissue>
    </source>
</reference>
<gene>
    <name evidence="7" type="ORF">F2P56_007480</name>
</gene>
<keyword evidence="3 6" id="KW-0812">Transmembrane</keyword>
<feature type="transmembrane region" description="Helical" evidence="6">
    <location>
        <begin position="185"/>
        <end position="205"/>
    </location>
</feature>
<feature type="transmembrane region" description="Helical" evidence="6">
    <location>
        <begin position="437"/>
        <end position="458"/>
    </location>
</feature>
<evidence type="ECO:0000256" key="6">
    <source>
        <dbReference type="RuleBase" id="RU004914"/>
    </source>
</evidence>
<organism evidence="7 8">
    <name type="scientific">Juglans regia</name>
    <name type="common">English walnut</name>
    <dbReference type="NCBI Taxonomy" id="51240"/>
    <lineage>
        <taxon>Eukaryota</taxon>
        <taxon>Viridiplantae</taxon>
        <taxon>Streptophyta</taxon>
        <taxon>Embryophyta</taxon>
        <taxon>Tracheophyta</taxon>
        <taxon>Spermatophyta</taxon>
        <taxon>Magnoliopsida</taxon>
        <taxon>eudicotyledons</taxon>
        <taxon>Gunneridae</taxon>
        <taxon>Pentapetalae</taxon>
        <taxon>rosids</taxon>
        <taxon>fabids</taxon>
        <taxon>Fagales</taxon>
        <taxon>Juglandaceae</taxon>
        <taxon>Juglans</taxon>
    </lineage>
</organism>
<dbReference type="InterPro" id="IPR002528">
    <property type="entry name" value="MATE_fam"/>
</dbReference>
<dbReference type="AlphaFoldDB" id="A0A834CZH8"/>
<feature type="transmembrane region" description="Helical" evidence="6">
    <location>
        <begin position="260"/>
        <end position="284"/>
    </location>
</feature>
<feature type="transmembrane region" description="Helical" evidence="6">
    <location>
        <begin position="155"/>
        <end position="173"/>
    </location>
</feature>
<comment type="caution">
    <text evidence="7">The sequence shown here is derived from an EMBL/GenBank/DDBJ whole genome shotgun (WGS) entry which is preliminary data.</text>
</comment>
<evidence type="ECO:0000256" key="4">
    <source>
        <dbReference type="ARBA" id="ARBA00022989"/>
    </source>
</evidence>
<dbReference type="GO" id="GO:0016020">
    <property type="term" value="C:membrane"/>
    <property type="evidence" value="ECO:0007669"/>
    <property type="project" value="UniProtKB-SubCell"/>
</dbReference>
<feature type="transmembrane region" description="Helical" evidence="6">
    <location>
        <begin position="338"/>
        <end position="358"/>
    </location>
</feature>
<dbReference type="GO" id="GO:1990961">
    <property type="term" value="P:xenobiotic detoxification by transmembrane export across the plasma membrane"/>
    <property type="evidence" value="ECO:0007669"/>
    <property type="project" value="InterPro"/>
</dbReference>
<feature type="transmembrane region" description="Helical" evidence="6">
    <location>
        <begin position="290"/>
        <end position="318"/>
    </location>
</feature>
<dbReference type="PANTHER" id="PTHR11206">
    <property type="entry name" value="MULTIDRUG RESISTANCE PROTEIN"/>
    <property type="match status" value="1"/>
</dbReference>
<evidence type="ECO:0000256" key="2">
    <source>
        <dbReference type="ARBA" id="ARBA00010199"/>
    </source>
</evidence>
<reference evidence="7" key="2">
    <citation type="submission" date="2020-03" db="EMBL/GenBank/DDBJ databases">
        <title>Walnut 2.0.</title>
        <authorList>
            <person name="Marrano A."/>
            <person name="Britton M."/>
            <person name="Zimin A.V."/>
            <person name="Zaini P.A."/>
            <person name="Workman R."/>
            <person name="Puiu D."/>
            <person name="Bianco L."/>
            <person name="Allen B.J."/>
            <person name="Troggio M."/>
            <person name="Leslie C.A."/>
            <person name="Timp W."/>
            <person name="Dendekar A."/>
            <person name="Salzberg S.L."/>
            <person name="Neale D.B."/>
        </authorList>
    </citation>
    <scope>NUCLEOTIDE SEQUENCE</scope>
    <source>
        <tissue evidence="7">Leaves</tissue>
    </source>
</reference>
<evidence type="ECO:0000256" key="3">
    <source>
        <dbReference type="ARBA" id="ARBA00022692"/>
    </source>
</evidence>
<keyword evidence="5 6" id="KW-0472">Membrane</keyword>
<dbReference type="Pfam" id="PF01554">
    <property type="entry name" value="MatE"/>
    <property type="match status" value="2"/>
</dbReference>
<evidence type="ECO:0000313" key="7">
    <source>
        <dbReference type="EMBL" id="KAF5475704.1"/>
    </source>
</evidence>
<dbReference type="Gramene" id="Jr03_20090_p1">
    <property type="protein sequence ID" value="cds.Jr03_20090_p1"/>
    <property type="gene ID" value="Jr03_20090"/>
</dbReference>
<dbReference type="EMBL" id="LIHL02000003">
    <property type="protein sequence ID" value="KAF5475704.1"/>
    <property type="molecule type" value="Genomic_DNA"/>
</dbReference>
<feature type="transmembrane region" description="Helical" evidence="6">
    <location>
        <begin position="378"/>
        <end position="400"/>
    </location>
</feature>
<dbReference type="Proteomes" id="UP000619265">
    <property type="component" value="Unassembled WGS sequence"/>
</dbReference>